<reference evidence="1 2" key="1">
    <citation type="submission" date="2006-09" db="EMBL/GenBank/DDBJ databases">
        <authorList>
            <person name="Emerson D."/>
            <person name="Ferriera S."/>
            <person name="Johnson J."/>
            <person name="Kravitz S."/>
            <person name="Halpern A."/>
            <person name="Remington K."/>
            <person name="Beeson K."/>
            <person name="Tran B."/>
            <person name="Rogers Y.-H."/>
            <person name="Friedman R."/>
            <person name="Venter J.C."/>
        </authorList>
    </citation>
    <scope>NUCLEOTIDE SEQUENCE [LARGE SCALE GENOMIC DNA]</scope>
    <source>
        <strain evidence="1 2">PV-1</strain>
    </source>
</reference>
<dbReference type="InParanoid" id="Q0F0M2"/>
<organism evidence="1 2">
    <name type="scientific">Mariprofundus ferrooxydans PV-1</name>
    <dbReference type="NCBI Taxonomy" id="314345"/>
    <lineage>
        <taxon>Bacteria</taxon>
        <taxon>Pseudomonadati</taxon>
        <taxon>Pseudomonadota</taxon>
        <taxon>Candidatius Mariprofundia</taxon>
        <taxon>Mariprofundales</taxon>
        <taxon>Mariprofundaceae</taxon>
        <taxon>Mariprofundus</taxon>
    </lineage>
</organism>
<proteinExistence type="predicted"/>
<evidence type="ECO:0000313" key="2">
    <source>
        <dbReference type="Proteomes" id="UP000005297"/>
    </source>
</evidence>
<dbReference type="RefSeq" id="WP_009851628.1">
    <property type="nucleotide sequence ID" value="NZ_DS022295.1"/>
</dbReference>
<dbReference type="Pfam" id="PF05402">
    <property type="entry name" value="PqqD"/>
    <property type="match status" value="1"/>
</dbReference>
<dbReference type="InterPro" id="IPR041881">
    <property type="entry name" value="PqqD_sf"/>
</dbReference>
<keyword evidence="2" id="KW-1185">Reference proteome</keyword>
<name>Q0F0M2_9PROT</name>
<dbReference type="AlphaFoldDB" id="Q0F0M2"/>
<dbReference type="NCBIfam" id="NF033536">
    <property type="entry name" value="lasso_PqqD_Bac"/>
    <property type="match status" value="1"/>
</dbReference>
<gene>
    <name evidence="1" type="ORF">SPV1_06674</name>
</gene>
<dbReference type="STRING" id="314344.AL013_02100"/>
<comment type="caution">
    <text evidence="1">The sequence shown here is derived from an EMBL/GenBank/DDBJ whole genome shotgun (WGS) entry which is preliminary data.</text>
</comment>
<dbReference type="HOGENOM" id="CLU_159325_2_0_0"/>
<dbReference type="OrthoDB" id="1495225at2"/>
<protein>
    <recommendedName>
        <fullName evidence="3">Coenzyme PQQ synthesis protein D (PqqD)</fullName>
    </recommendedName>
</protein>
<dbReference type="EMBL" id="AATS01000004">
    <property type="protein sequence ID" value="EAU55006.1"/>
    <property type="molecule type" value="Genomic_DNA"/>
</dbReference>
<evidence type="ECO:0000313" key="1">
    <source>
        <dbReference type="EMBL" id="EAU55006.1"/>
    </source>
</evidence>
<evidence type="ECO:0008006" key="3">
    <source>
        <dbReference type="Google" id="ProtNLM"/>
    </source>
</evidence>
<dbReference type="Gene3D" id="1.10.10.1150">
    <property type="entry name" value="Coenzyme PQQ synthesis protein D (PqqD)"/>
    <property type="match status" value="1"/>
</dbReference>
<sequence>MALNMSDVVRRNPEIVHSDMDGETVMMSVNEGSYYGLNGVGSQIWELLEQEMSVDAICTELLGHFDVEEEQCRSEVLTFLEEMATSNVIEIA</sequence>
<dbReference type="Proteomes" id="UP000005297">
    <property type="component" value="Unassembled WGS sequence"/>
</dbReference>
<accession>Q0F0M2</accession>
<dbReference type="InterPro" id="IPR008792">
    <property type="entry name" value="PQQD"/>
</dbReference>